<dbReference type="AlphaFoldDB" id="A0AAF0CFN4"/>
<accession>A0AAF0CFN4</accession>
<proteinExistence type="predicted"/>
<sequence>MRSIKISIVGVAALLASLAPAFAQKCEPTEGRSAVLLSREVAGNRDFNEYIEGPGWTFQLKRSSHGWDIRLNDENGLDLTQMTPPRNGPNPRQIYGWHFRNADNTGPNTGEVNAPQGLRLFGFDPALTGTGGYRPNDAGGVDPQDQPGRGALTIKDMGLADLDKGERARLNYLKFNVCMTWPKTEREYQLEAAEVAEMTELRKVTPELIEMMGSCGLDYERYQITPYLTPVELGGDFDADDAHDQVVPIIRKADGKRGLFFCRALTYGNVVGMTGRMGAHLTPAYFDSVDWWSLHTGPANQGAGGTPPPALKGDAITIGKEGASSVLIYWTGTEYSSYWQGD</sequence>
<keyword evidence="3" id="KW-1185">Reference proteome</keyword>
<dbReference type="KEGG" id="hfl:PUV54_14625"/>
<feature type="signal peptide" evidence="1">
    <location>
        <begin position="1"/>
        <end position="23"/>
    </location>
</feature>
<feature type="chain" id="PRO_5042196862" evidence="1">
    <location>
        <begin position="24"/>
        <end position="342"/>
    </location>
</feature>
<evidence type="ECO:0000313" key="2">
    <source>
        <dbReference type="EMBL" id="WDI31183.1"/>
    </source>
</evidence>
<evidence type="ECO:0000313" key="3">
    <source>
        <dbReference type="Proteomes" id="UP001214043"/>
    </source>
</evidence>
<name>A0AAF0CFN4_9PROT</name>
<keyword evidence="1" id="KW-0732">Signal</keyword>
<dbReference type="Proteomes" id="UP001214043">
    <property type="component" value="Chromosome"/>
</dbReference>
<evidence type="ECO:0000256" key="1">
    <source>
        <dbReference type="SAM" id="SignalP"/>
    </source>
</evidence>
<gene>
    <name evidence="2" type="ORF">PUV54_14625</name>
</gene>
<reference evidence="2" key="1">
    <citation type="submission" date="2023-02" db="EMBL/GenBank/DDBJ databases">
        <title>Genome sequence of Hyphococcus flavus.</title>
        <authorList>
            <person name="Rong J.-C."/>
            <person name="Zhao Q."/>
            <person name="Yi M."/>
            <person name="Wu J.-Y."/>
        </authorList>
    </citation>
    <scope>NUCLEOTIDE SEQUENCE</scope>
    <source>
        <strain evidence="2">MCCC 1K03223</strain>
    </source>
</reference>
<dbReference type="EMBL" id="CP118166">
    <property type="protein sequence ID" value="WDI31183.1"/>
    <property type="molecule type" value="Genomic_DNA"/>
</dbReference>
<organism evidence="2 3">
    <name type="scientific">Hyphococcus flavus</name>
    <dbReference type="NCBI Taxonomy" id="1866326"/>
    <lineage>
        <taxon>Bacteria</taxon>
        <taxon>Pseudomonadati</taxon>
        <taxon>Pseudomonadota</taxon>
        <taxon>Alphaproteobacteria</taxon>
        <taxon>Parvularculales</taxon>
        <taxon>Parvularculaceae</taxon>
        <taxon>Hyphococcus</taxon>
    </lineage>
</organism>
<protein>
    <submittedName>
        <fullName evidence="2">Uncharacterized protein</fullName>
    </submittedName>
</protein>
<dbReference type="RefSeq" id="WP_274493011.1">
    <property type="nucleotide sequence ID" value="NZ_CP118166.1"/>
</dbReference>